<sequence length="45" mass="5291">MDEEIIQLWNQTKQDNHGRPRLLSDLPITMAFIVKRVFSIPLRGL</sequence>
<organism evidence="2 3">
    <name type="scientific">Candidatus Enterovibrio altilux</name>
    <dbReference type="NCBI Taxonomy" id="1927128"/>
    <lineage>
        <taxon>Bacteria</taxon>
        <taxon>Pseudomonadati</taxon>
        <taxon>Pseudomonadota</taxon>
        <taxon>Gammaproteobacteria</taxon>
        <taxon>Vibrionales</taxon>
        <taxon>Vibrionaceae</taxon>
        <taxon>Enterovibrio</taxon>
    </lineage>
</organism>
<dbReference type="Proteomes" id="UP000218160">
    <property type="component" value="Chromosome 1"/>
</dbReference>
<accession>A0A291B6M7</accession>
<dbReference type="KEGG" id="elux:BTN50_0120"/>
<dbReference type="InterPro" id="IPR025668">
    <property type="entry name" value="Tnp_DDE_dom"/>
</dbReference>
<feature type="domain" description="Transposase DDE" evidence="1">
    <location>
        <begin position="1"/>
        <end position="44"/>
    </location>
</feature>
<evidence type="ECO:0000313" key="3">
    <source>
        <dbReference type="Proteomes" id="UP000218160"/>
    </source>
</evidence>
<name>A0A291B6M7_9GAMM</name>
<reference evidence="3" key="1">
    <citation type="submission" date="2017-04" db="EMBL/GenBank/DDBJ databases">
        <title>Genome evolution of the luminous symbionts of deep sea anglerfish.</title>
        <authorList>
            <person name="Hendry T.A."/>
        </authorList>
    </citation>
    <scope>NUCLEOTIDE SEQUENCE [LARGE SCALE GENOMIC DNA]</scope>
</reference>
<dbReference type="AlphaFoldDB" id="A0A291B6M7"/>
<keyword evidence="3" id="KW-1185">Reference proteome</keyword>
<dbReference type="EMBL" id="CP020660">
    <property type="protein sequence ID" value="ATF08664.1"/>
    <property type="molecule type" value="Genomic_DNA"/>
</dbReference>
<gene>
    <name evidence="2" type="ORF">BTN50_0120</name>
</gene>
<evidence type="ECO:0000313" key="2">
    <source>
        <dbReference type="EMBL" id="ATF08664.1"/>
    </source>
</evidence>
<dbReference type="Pfam" id="PF13737">
    <property type="entry name" value="DDE_Tnp_1_5"/>
    <property type="match status" value="1"/>
</dbReference>
<evidence type="ECO:0000259" key="1">
    <source>
        <dbReference type="Pfam" id="PF13737"/>
    </source>
</evidence>
<proteinExistence type="predicted"/>
<protein>
    <submittedName>
        <fullName evidence="2">Mobile element protein</fullName>
    </submittedName>
</protein>